<dbReference type="EMBL" id="PGVD01000060">
    <property type="protein sequence ID" value="PLR91965.1"/>
    <property type="molecule type" value="Genomic_DNA"/>
</dbReference>
<keyword evidence="4" id="KW-1185">Reference proteome</keyword>
<evidence type="ECO:0000313" key="3">
    <source>
        <dbReference type="Proteomes" id="UP000234951"/>
    </source>
</evidence>
<gene>
    <name evidence="1" type="ORF">CU635_17665</name>
    <name evidence="2" type="ORF">CVD25_18945</name>
</gene>
<protein>
    <submittedName>
        <fullName evidence="1">DNA-binding protein</fullName>
    </submittedName>
</protein>
<comment type="caution">
    <text evidence="1">The sequence shown here is derived from an EMBL/GenBank/DDBJ whole genome shotgun (WGS) entry which is preliminary data.</text>
</comment>
<dbReference type="AlphaFoldDB" id="A0A2N5GI74"/>
<evidence type="ECO:0000313" key="1">
    <source>
        <dbReference type="EMBL" id="PLR80645.1"/>
    </source>
</evidence>
<sequence length="185" mass="21670">MYTEDELVFIKENLGKRPLTEIAKQLGRSPKSLEMTLIRKMGTSNTKTSTGNITAGELAKILQVDRNTVIGWLARHGLPYKEKITRYKKKFTFIDVEEFWKWAAHNKEKIDFSKMLPYSLPPEPDWVKEERKYKKARNYCPWTILEEKQLLEWAQAGLSMQTISEKLKRTPSSVVKKYERLKGTN</sequence>
<dbReference type="OrthoDB" id="1669646at2"/>
<dbReference type="Proteomes" id="UP000235114">
    <property type="component" value="Unassembled WGS sequence"/>
</dbReference>
<reference evidence="2 4" key="2">
    <citation type="submission" date="2017-12" db="EMBL/GenBank/DDBJ databases">
        <title>Comparative Functional Genomics of Dry Heat Resistant strains isolated from the Viking Spacecraft.</title>
        <authorList>
            <person name="Seuylemezian A."/>
            <person name="Cooper K."/>
            <person name="Vaishampayan P."/>
        </authorList>
    </citation>
    <scope>NUCLEOTIDE SEQUENCE [LARGE SCALE GENOMIC DNA]</scope>
    <source>
        <strain evidence="2 4">ATCC 29669</strain>
    </source>
</reference>
<accession>A0A2N5GI74</accession>
<keyword evidence="1" id="KW-0238">DNA-binding</keyword>
<dbReference type="Proteomes" id="UP000234951">
    <property type="component" value="Unassembled WGS sequence"/>
</dbReference>
<evidence type="ECO:0000313" key="4">
    <source>
        <dbReference type="Proteomes" id="UP000235114"/>
    </source>
</evidence>
<organism evidence="1 3">
    <name type="scientific">Bacillus canaveralius</name>
    <dbReference type="NCBI Taxonomy" id="1403243"/>
    <lineage>
        <taxon>Bacteria</taxon>
        <taxon>Bacillati</taxon>
        <taxon>Bacillota</taxon>
        <taxon>Bacilli</taxon>
        <taxon>Bacillales</taxon>
        <taxon>Bacillaceae</taxon>
        <taxon>Bacillus</taxon>
    </lineage>
</organism>
<dbReference type="GO" id="GO:0003677">
    <property type="term" value="F:DNA binding"/>
    <property type="evidence" value="ECO:0007669"/>
    <property type="project" value="UniProtKB-KW"/>
</dbReference>
<reference evidence="1 3" key="1">
    <citation type="submission" date="2017-11" db="EMBL/GenBank/DDBJ databases">
        <title>Comparitive Functional Genomics of Dry Heat Resistant strains isolated from the Viking Spacecraft.</title>
        <authorList>
            <person name="Seuylemezian A."/>
            <person name="Cooper K."/>
            <person name="Vaishampayan P."/>
        </authorList>
    </citation>
    <scope>NUCLEOTIDE SEQUENCE [LARGE SCALE GENOMIC DNA]</scope>
    <source>
        <strain evidence="1 3">M4.6</strain>
    </source>
</reference>
<dbReference type="InterPro" id="IPR036388">
    <property type="entry name" value="WH-like_DNA-bd_sf"/>
</dbReference>
<name>A0A2N5GI74_9BACI</name>
<evidence type="ECO:0000313" key="2">
    <source>
        <dbReference type="EMBL" id="PLR91965.1"/>
    </source>
</evidence>
<proteinExistence type="predicted"/>
<dbReference type="Gene3D" id="1.10.10.10">
    <property type="entry name" value="Winged helix-like DNA-binding domain superfamily/Winged helix DNA-binding domain"/>
    <property type="match status" value="1"/>
</dbReference>
<dbReference type="EMBL" id="PGVA01000047">
    <property type="protein sequence ID" value="PLR80645.1"/>
    <property type="molecule type" value="Genomic_DNA"/>
</dbReference>